<name>A0ABD0KA98_9CAEN</name>
<evidence type="ECO:0000313" key="2">
    <source>
        <dbReference type="Proteomes" id="UP001519460"/>
    </source>
</evidence>
<comment type="caution">
    <text evidence="1">The sequence shown here is derived from an EMBL/GenBank/DDBJ whole genome shotgun (WGS) entry which is preliminary data.</text>
</comment>
<accession>A0ABD0KA98</accession>
<reference evidence="1 2" key="1">
    <citation type="journal article" date="2023" name="Sci. Data">
        <title>Genome assembly of the Korean intertidal mud-creeper Batillaria attramentaria.</title>
        <authorList>
            <person name="Patra A.K."/>
            <person name="Ho P.T."/>
            <person name="Jun S."/>
            <person name="Lee S.J."/>
            <person name="Kim Y."/>
            <person name="Won Y.J."/>
        </authorList>
    </citation>
    <scope>NUCLEOTIDE SEQUENCE [LARGE SCALE GENOMIC DNA]</scope>
    <source>
        <strain evidence="1">Wonlab-2016</strain>
    </source>
</reference>
<dbReference type="EMBL" id="JACVVK020000216">
    <property type="protein sequence ID" value="KAK7484051.1"/>
    <property type="molecule type" value="Genomic_DNA"/>
</dbReference>
<sequence length="119" mass="13274">MKPEFHSARECHSPRSYVNIQPGAVIETDMRTRGKRNFLSKQGVPGQAMVKSSWTTDEVSFWRLIPARASRLIILGLCAGIKFDCKLSVTWPRPDWIGHGSLGSRASDAWLVPSTSPSY</sequence>
<gene>
    <name evidence="1" type="ORF">BaRGS_00024663</name>
</gene>
<dbReference type="Proteomes" id="UP001519460">
    <property type="component" value="Unassembled WGS sequence"/>
</dbReference>
<keyword evidence="2" id="KW-1185">Reference proteome</keyword>
<evidence type="ECO:0000313" key="1">
    <source>
        <dbReference type="EMBL" id="KAK7484051.1"/>
    </source>
</evidence>
<organism evidence="1 2">
    <name type="scientific">Batillaria attramentaria</name>
    <dbReference type="NCBI Taxonomy" id="370345"/>
    <lineage>
        <taxon>Eukaryota</taxon>
        <taxon>Metazoa</taxon>
        <taxon>Spiralia</taxon>
        <taxon>Lophotrochozoa</taxon>
        <taxon>Mollusca</taxon>
        <taxon>Gastropoda</taxon>
        <taxon>Caenogastropoda</taxon>
        <taxon>Sorbeoconcha</taxon>
        <taxon>Cerithioidea</taxon>
        <taxon>Batillariidae</taxon>
        <taxon>Batillaria</taxon>
    </lineage>
</organism>
<proteinExistence type="predicted"/>
<dbReference type="AlphaFoldDB" id="A0ABD0KA98"/>
<protein>
    <submittedName>
        <fullName evidence="1">Uncharacterized protein</fullName>
    </submittedName>
</protein>